<gene>
    <name evidence="1" type="ORF">H5P27_00220</name>
</gene>
<name>A0A7X1E6P1_9BACT</name>
<comment type="caution">
    <text evidence="1">The sequence shown here is derived from an EMBL/GenBank/DDBJ whole genome shotgun (WGS) entry which is preliminary data.</text>
</comment>
<dbReference type="EMBL" id="JACHVC010000001">
    <property type="protein sequence ID" value="MBC2604474.1"/>
    <property type="molecule type" value="Genomic_DNA"/>
</dbReference>
<dbReference type="RefSeq" id="WP_185658371.1">
    <property type="nucleotide sequence ID" value="NZ_CAWPOO010000001.1"/>
</dbReference>
<protein>
    <submittedName>
        <fullName evidence="1">Uncharacterized protein</fullName>
    </submittedName>
</protein>
<dbReference type="Proteomes" id="UP000526501">
    <property type="component" value="Unassembled WGS sequence"/>
</dbReference>
<sequence length="193" mass="22149">MAASNSQSLSSRAAFSIVKAKRSFFKMSMREKVLALLFGFALAALWFSWQADRHSRLSEMHTTARRTENMQSMQLAEGPNTRETYANQISQIDLESLPSKEEVSGQIDALVRRFGFDPFDLSEARTEEGADLKFHTFQLVVNKAPYSRIKSFTEAVKTELPFVSLERIVIQAQTRDDNFQDVRYVFKSIEYIK</sequence>
<accession>A0A7X1E6P1</accession>
<proteinExistence type="predicted"/>
<organism evidence="1 2">
    <name type="scientific">Pelagicoccus albus</name>
    <dbReference type="NCBI Taxonomy" id="415222"/>
    <lineage>
        <taxon>Bacteria</taxon>
        <taxon>Pseudomonadati</taxon>
        <taxon>Verrucomicrobiota</taxon>
        <taxon>Opitutia</taxon>
        <taxon>Puniceicoccales</taxon>
        <taxon>Pelagicoccaceae</taxon>
        <taxon>Pelagicoccus</taxon>
    </lineage>
</organism>
<reference evidence="1 2" key="1">
    <citation type="submission" date="2020-07" db="EMBL/GenBank/DDBJ databases">
        <authorList>
            <person name="Feng X."/>
        </authorList>
    </citation>
    <scope>NUCLEOTIDE SEQUENCE [LARGE SCALE GENOMIC DNA]</scope>
    <source>
        <strain evidence="1 2">JCM23202</strain>
    </source>
</reference>
<evidence type="ECO:0000313" key="2">
    <source>
        <dbReference type="Proteomes" id="UP000526501"/>
    </source>
</evidence>
<keyword evidence="2" id="KW-1185">Reference proteome</keyword>
<evidence type="ECO:0000313" key="1">
    <source>
        <dbReference type="EMBL" id="MBC2604474.1"/>
    </source>
</evidence>
<dbReference type="AlphaFoldDB" id="A0A7X1E6P1"/>